<keyword evidence="1" id="KW-0812">Transmembrane</keyword>
<sequence>MFCKHCGTAINDRAKFCTKCGEAVSDPVSAVGAIQAVEFKFSRTWLRSSVVIAVILTIFFGLIDGYGDGFADAFIGVVFLSAILAVLVTFVIKWRREGFALERSFNLTEEEMNKFKGLNGWLAVVGLALFISVGFSIYGIAESVSLFTSGAVEYVSNPTSDVYIPGYAGLLKFELILDMLFLLAGFYLIYLYFKRNKLFPKYYILFLVSGAIYMIIDYLIFTSFNFPFEVREEMNQLISEQGSEVARTVIGAIIWGTYMVKSKRVKATFIES</sequence>
<feature type="domain" description="Zinc-ribbon" evidence="2">
    <location>
        <begin position="2"/>
        <end position="22"/>
    </location>
</feature>
<evidence type="ECO:0000259" key="2">
    <source>
        <dbReference type="Pfam" id="PF13240"/>
    </source>
</evidence>
<protein>
    <recommendedName>
        <fullName evidence="2">Zinc-ribbon domain-containing protein</fullName>
    </recommendedName>
</protein>
<evidence type="ECO:0000313" key="4">
    <source>
        <dbReference type="Proteomes" id="UP000231143"/>
    </source>
</evidence>
<keyword evidence="1" id="KW-0472">Membrane</keyword>
<gene>
    <name evidence="3" type="ORF">COW81_00080</name>
</gene>
<evidence type="ECO:0000313" key="3">
    <source>
        <dbReference type="EMBL" id="PIP87459.1"/>
    </source>
</evidence>
<feature type="transmembrane region" description="Helical" evidence="1">
    <location>
        <begin position="45"/>
        <end position="63"/>
    </location>
</feature>
<accession>A0A2H0E0I3</accession>
<dbReference type="Pfam" id="PF10754">
    <property type="entry name" value="DUF2569"/>
    <property type="match status" value="1"/>
</dbReference>
<feature type="transmembrane region" description="Helical" evidence="1">
    <location>
        <begin position="69"/>
        <end position="92"/>
    </location>
</feature>
<proteinExistence type="predicted"/>
<reference evidence="3 4" key="1">
    <citation type="submission" date="2017-09" db="EMBL/GenBank/DDBJ databases">
        <title>Depth-based differentiation of microbial function through sediment-hosted aquifers and enrichment of novel symbionts in the deep terrestrial subsurface.</title>
        <authorList>
            <person name="Probst A.J."/>
            <person name="Ladd B."/>
            <person name="Jarett J.K."/>
            <person name="Geller-Mcgrath D.E."/>
            <person name="Sieber C.M."/>
            <person name="Emerson J.B."/>
            <person name="Anantharaman K."/>
            <person name="Thomas B.C."/>
            <person name="Malmstrom R."/>
            <person name="Stieglmeier M."/>
            <person name="Klingl A."/>
            <person name="Woyke T."/>
            <person name="Ryan C.M."/>
            <person name="Banfield J.F."/>
        </authorList>
    </citation>
    <scope>NUCLEOTIDE SEQUENCE [LARGE SCALE GENOMIC DNA]</scope>
    <source>
        <strain evidence="3">CG22_combo_CG10-13_8_21_14_all_36_13</strain>
    </source>
</reference>
<dbReference type="InterPro" id="IPR026870">
    <property type="entry name" value="Zinc_ribbon_dom"/>
</dbReference>
<dbReference type="AlphaFoldDB" id="A0A2H0E0I3"/>
<comment type="caution">
    <text evidence="3">The sequence shown here is derived from an EMBL/GenBank/DDBJ whole genome shotgun (WGS) entry which is preliminary data.</text>
</comment>
<name>A0A2H0E0I3_9BACT</name>
<organism evidence="3 4">
    <name type="scientific">Candidatus Campbellbacteria bacterium CG22_combo_CG10-13_8_21_14_all_36_13</name>
    <dbReference type="NCBI Taxonomy" id="1974529"/>
    <lineage>
        <taxon>Bacteria</taxon>
        <taxon>Candidatus Campbelliibacteriota</taxon>
    </lineage>
</organism>
<feature type="transmembrane region" description="Helical" evidence="1">
    <location>
        <begin position="121"/>
        <end position="141"/>
    </location>
</feature>
<dbReference type="EMBL" id="PCTT01000002">
    <property type="protein sequence ID" value="PIP87459.1"/>
    <property type="molecule type" value="Genomic_DNA"/>
</dbReference>
<feature type="transmembrane region" description="Helical" evidence="1">
    <location>
        <begin position="202"/>
        <end position="221"/>
    </location>
</feature>
<evidence type="ECO:0000256" key="1">
    <source>
        <dbReference type="SAM" id="Phobius"/>
    </source>
</evidence>
<dbReference type="InterPro" id="IPR019690">
    <property type="entry name" value="DUF2569"/>
</dbReference>
<keyword evidence="1" id="KW-1133">Transmembrane helix</keyword>
<dbReference type="Proteomes" id="UP000231143">
    <property type="component" value="Unassembled WGS sequence"/>
</dbReference>
<dbReference type="Pfam" id="PF13240">
    <property type="entry name" value="Zn_Ribbon_1"/>
    <property type="match status" value="1"/>
</dbReference>
<feature type="transmembrane region" description="Helical" evidence="1">
    <location>
        <begin position="175"/>
        <end position="193"/>
    </location>
</feature>